<feature type="domain" description="B30.2/SPRY" evidence="7">
    <location>
        <begin position="1755"/>
        <end position="1964"/>
    </location>
</feature>
<evidence type="ECO:0000256" key="5">
    <source>
        <dbReference type="SAM" id="Phobius"/>
    </source>
</evidence>
<feature type="transmembrane region" description="Helical" evidence="5">
    <location>
        <begin position="358"/>
        <end position="382"/>
    </location>
</feature>
<keyword evidence="9" id="KW-1185">Reference proteome</keyword>
<dbReference type="PANTHER" id="PTHR24123">
    <property type="entry name" value="ANKYRIN REPEAT-CONTAINING"/>
    <property type="match status" value="1"/>
</dbReference>
<feature type="region of interest" description="Disordered" evidence="4">
    <location>
        <begin position="725"/>
        <end position="765"/>
    </location>
</feature>
<feature type="transmembrane region" description="Helical" evidence="5">
    <location>
        <begin position="66"/>
        <end position="85"/>
    </location>
</feature>
<feature type="region of interest" description="Disordered" evidence="4">
    <location>
        <begin position="567"/>
        <end position="612"/>
    </location>
</feature>
<dbReference type="InterPro" id="IPR043136">
    <property type="entry name" value="B30.2/SPRY_sf"/>
</dbReference>
<dbReference type="InterPro" id="IPR044736">
    <property type="entry name" value="Gid1/RanBPM/SPLA_SPRY"/>
</dbReference>
<feature type="transmembrane region" description="Helical" evidence="5">
    <location>
        <begin position="321"/>
        <end position="346"/>
    </location>
</feature>
<name>A0A9P7L1V0_9HYPO</name>
<dbReference type="PANTHER" id="PTHR24123:SF33">
    <property type="entry name" value="PROTEIN HOS4"/>
    <property type="match status" value="1"/>
</dbReference>
<feature type="repeat" description="ANK" evidence="3">
    <location>
        <begin position="1394"/>
        <end position="1427"/>
    </location>
</feature>
<dbReference type="InterPro" id="IPR003877">
    <property type="entry name" value="SPRY_dom"/>
</dbReference>
<feature type="compositionally biased region" description="Basic and acidic residues" evidence="4">
    <location>
        <begin position="277"/>
        <end position="293"/>
    </location>
</feature>
<dbReference type="SUPFAM" id="SSF49899">
    <property type="entry name" value="Concanavalin A-like lectins/glucanases"/>
    <property type="match status" value="1"/>
</dbReference>
<dbReference type="Gene3D" id="2.60.120.920">
    <property type="match status" value="1"/>
</dbReference>
<protein>
    <recommendedName>
        <fullName evidence="7">B30.2/SPRY domain-containing protein</fullName>
    </recommendedName>
</protein>
<evidence type="ECO:0000256" key="4">
    <source>
        <dbReference type="SAM" id="MobiDB-lite"/>
    </source>
</evidence>
<dbReference type="PROSITE" id="PS50188">
    <property type="entry name" value="B302_SPRY"/>
    <property type="match status" value="1"/>
</dbReference>
<keyword evidence="6" id="KW-0732">Signal</keyword>
<feature type="repeat" description="ANK" evidence="3">
    <location>
        <begin position="1267"/>
        <end position="1299"/>
    </location>
</feature>
<dbReference type="InterPro" id="IPR001870">
    <property type="entry name" value="B30.2/SPRY"/>
</dbReference>
<proteinExistence type="predicted"/>
<gene>
    <name evidence="8" type="ORF">H9Q72_013717</name>
</gene>
<keyword evidence="1" id="KW-0677">Repeat</keyword>
<evidence type="ECO:0000256" key="2">
    <source>
        <dbReference type="ARBA" id="ARBA00023043"/>
    </source>
</evidence>
<dbReference type="CDD" id="cd12885">
    <property type="entry name" value="SPRY_RanBP_like"/>
    <property type="match status" value="1"/>
</dbReference>
<dbReference type="InterPro" id="IPR051165">
    <property type="entry name" value="Multifunctional_ANK_Repeat"/>
</dbReference>
<feature type="region of interest" description="Disordered" evidence="4">
    <location>
        <begin position="246"/>
        <end position="312"/>
    </location>
</feature>
<evidence type="ECO:0000256" key="1">
    <source>
        <dbReference type="ARBA" id="ARBA00022737"/>
    </source>
</evidence>
<accession>A0A9P7L1V0</accession>
<dbReference type="Pfam" id="PF12796">
    <property type="entry name" value="Ank_2"/>
    <property type="match status" value="2"/>
</dbReference>
<dbReference type="Gene3D" id="1.25.40.20">
    <property type="entry name" value="Ankyrin repeat-containing domain"/>
    <property type="match status" value="3"/>
</dbReference>
<feature type="transmembrane region" description="Helical" evidence="5">
    <location>
        <begin position="452"/>
        <end position="472"/>
    </location>
</feature>
<dbReference type="PROSITE" id="PS50297">
    <property type="entry name" value="ANK_REP_REGION"/>
    <property type="match status" value="1"/>
</dbReference>
<dbReference type="InterPro" id="IPR036770">
    <property type="entry name" value="Ankyrin_rpt-contain_sf"/>
</dbReference>
<dbReference type="Pfam" id="PF00622">
    <property type="entry name" value="SPRY"/>
    <property type="match status" value="1"/>
</dbReference>
<dbReference type="InterPro" id="IPR013320">
    <property type="entry name" value="ConA-like_dom_sf"/>
</dbReference>
<feature type="compositionally biased region" description="Polar residues" evidence="4">
    <location>
        <begin position="297"/>
        <end position="308"/>
    </location>
</feature>
<dbReference type="OrthoDB" id="194358at2759"/>
<feature type="region of interest" description="Disordered" evidence="4">
    <location>
        <begin position="1318"/>
        <end position="1339"/>
    </location>
</feature>
<feature type="transmembrane region" description="Helical" evidence="5">
    <location>
        <begin position="512"/>
        <end position="532"/>
    </location>
</feature>
<dbReference type="SUPFAM" id="SSF48403">
    <property type="entry name" value="Ankyrin repeat"/>
    <property type="match status" value="2"/>
</dbReference>
<comment type="caution">
    <text evidence="8">The sequence shown here is derived from an EMBL/GenBank/DDBJ whole genome shotgun (WGS) entry which is preliminary data.</text>
</comment>
<dbReference type="Proteomes" id="UP000750502">
    <property type="component" value="Unassembled WGS sequence"/>
</dbReference>
<dbReference type="SMART" id="SM00449">
    <property type="entry name" value="SPRY"/>
    <property type="match status" value="1"/>
</dbReference>
<evidence type="ECO:0000313" key="9">
    <source>
        <dbReference type="Proteomes" id="UP000750502"/>
    </source>
</evidence>
<keyword evidence="5" id="KW-0812">Transmembrane</keyword>
<dbReference type="PROSITE" id="PS50088">
    <property type="entry name" value="ANK_REPEAT"/>
    <property type="match status" value="2"/>
</dbReference>
<keyword evidence="5" id="KW-0472">Membrane</keyword>
<evidence type="ECO:0000256" key="3">
    <source>
        <dbReference type="PROSITE-ProRule" id="PRU00023"/>
    </source>
</evidence>
<evidence type="ECO:0000259" key="7">
    <source>
        <dbReference type="PROSITE" id="PS50188"/>
    </source>
</evidence>
<reference evidence="8" key="1">
    <citation type="journal article" date="2020" name="bioRxiv">
        <title>Historical genomics reveals the evolutionary mechanisms behind multiple outbreaks of the host-specific coffee wilt pathogen Fusarium xylarioides.</title>
        <authorList>
            <person name="Peck D."/>
            <person name="Nowell R.W."/>
            <person name="Flood J."/>
            <person name="Ryan M.J."/>
            <person name="Barraclough T.G."/>
        </authorList>
    </citation>
    <scope>NUCLEOTIDE SEQUENCE</scope>
    <source>
        <strain evidence="8">IMI 127659i</strain>
    </source>
</reference>
<feature type="signal peptide" evidence="6">
    <location>
        <begin position="1"/>
        <end position="25"/>
    </location>
</feature>
<dbReference type="EMBL" id="JADFTT010000891">
    <property type="protein sequence ID" value="KAG5758149.1"/>
    <property type="molecule type" value="Genomic_DNA"/>
</dbReference>
<dbReference type="InterPro" id="IPR002110">
    <property type="entry name" value="Ankyrin_rpt"/>
</dbReference>
<dbReference type="SMART" id="SM00248">
    <property type="entry name" value="ANK"/>
    <property type="match status" value="9"/>
</dbReference>
<feature type="transmembrane region" description="Helical" evidence="5">
    <location>
        <begin position="478"/>
        <end position="500"/>
    </location>
</feature>
<evidence type="ECO:0000313" key="8">
    <source>
        <dbReference type="EMBL" id="KAG5758149.1"/>
    </source>
</evidence>
<feature type="chain" id="PRO_5040307582" description="B30.2/SPRY domain-containing protein" evidence="6">
    <location>
        <begin position="26"/>
        <end position="1984"/>
    </location>
</feature>
<sequence>MVFNTMKSTMTFRLLIMTLLAGTAAAADDAEFAFNLFSDIAPVIALFGDQFARQFMSESLTWVDHVVFAMVPLGILTAITAAIRVQGSPVAKAFIGRARENKALAEIELMSSTSGEVCELFNGNSIVRAMGKPGITEFLLFGNKYGELETKYAKFDQNLAGAEPIDDESCGIESFQSAVSKTCKLMECKPYESQSTAWIREQSTTVRRAVEVLSKLWSQFLKSSFQVLSAIRALFIVAQKLRHSWSSKEPHQTSSDMESGHMPVSALPDQTTPDSDINTKEDEKATGEADTSRPPEGSSNLQLNLSSDYSDHSGPTKGQEIALAAIFGVILQLGLIVIAAIIAFYLSPTSHSLLETKAYGFPCYIVGTVMLSVGTGLCSFIVERSTVEHSLESVDGSKKDKPFSLLWVQQHQTVNDQTFKGYVILAGPKRRIITSRRNVIGDSQQPDAKKKVWRLLTLGAAGSAGIGFVAQFMGLRGLAFPCSIAQLGAIILMALIRAWIRRRLGRLPVNSIALAGYELDFLATHITFNPAFRRFQWRKAKDERPFGKERRPTGFCRWSINTPGDELRVRSKDSTNGLSPELIQADSIGNSGTAPLGHHEPEASIHARTPLPSSQQLLRVRERLGNLCKWKSKSSESARALAQSIEHFMDTFSRNMRDGNKGQLRALNWEIKTTRRSEEGKPMQEDCIKISVKRGPQGKWKADLGKIDAALSLWMADFEAKRLDKQQAGKEQAGKEQAGKEQAGKEQADKDKEKDPSEDWRRTQSGNDMAYRYGRLVGNNLKDGVLKRDISWWIDGIIADQCDPKVRDTSKDTRYQKTQHWSEDVDLVIGKEVEPENVDAVEFGINSTGRLPCILAQHLFTDFIWTAVKGSSKGLLQRDIDGIRQVEIEGVHMFDSQSFAQTWLRPRLRHRQLSKTIRQMETYGLGTMKEILLCIIPAFSHMDLLPNQEILKLMPRIRYGHEWVEVAMCHTTLLQRIKEPSNKEVERLTADAIISTINFLLLAYEPYDENTKPSQELSSELKEIVAKLVSPALSIVMEKIIPFYHLQHRCEAIVRLFCQFSELQGMEKTLASLKVQERRLNNYISEDGGNEFLDEDFAIETLDFSKQHFDLVSPLKRDKSPRVTMRKIREKEKGNSARLKMLDVFGWSALHYGSVARESCPSHHFYIESVVSKDKSERVLDLQDASGRNIMHTATAVSGKHRSFFYDLLDHQPINSIRHGMYQIGQDGMTPLHLISKAGALFEIELLREKLGDTMRDQELVLKKDLWHRQALHLACKFGHNQVIVELLKMGARSDQFDEFEKSPVDYFLEARGMKRSLRPSEEQNSGAPTSHDHGNAKVLSQEDREIFLKFSPKPETEFQHRKTLVHIAVEIEDRGTIAELRDKKFDINARDQSGRTPLHYALAASKVTMAKSLVEDYGADPTIRDSQGVTSLLLSASCGLMGMVRFLADRNHDLLERDSAGDTALDVAIAYGHEKIAIYLLDLEKKRDGPFGRDSPLIAACRKGLSRVVPKILDKWPELINEGGLLGQPPISWACENDHGAIVKQLIAHLEDKTDIKPKVLNQQAAGWYNYTPLHFATNSADPKCLDLLLEQDCVDLGLKDENEKTPVQLAIEAENIDYVHRLLLDKRTSFEERIEHVKRFISSRSSGAFGSIAPDILRSVSDANLLDEFLMWLLDEIEEINKESPLRSLVTNVKEKSWGRVSCPWELVALFNHVGFKKELKSHNADENGFDEDGWSCVDFVKSFNRTGTFKHLLGYLESQRKASSIPPLATPATFVGEQFLHAVDISTCPTEGHTNCAKVHRVRVVKEIDDVEKVCLRGDHCISAESDYFYFEVKVLTEAPCQWLGIGFCAWDIEEDRMPGWFERSWAYHGDDGLLFVDSGDGDLPSRDFGEQGVFGSNDVVGVCLNMKTGQGFCTKNGKPLDMGGIFPLPDERFNYGKLYPCVGFDVTSEGVGLDFVVNFDGSGQHPFEYKGSFMFDEGEA</sequence>
<reference evidence="8" key="2">
    <citation type="submission" date="2020-10" db="EMBL/GenBank/DDBJ databases">
        <authorList>
            <person name="Peck L.D."/>
            <person name="Nowell R.W."/>
            <person name="Flood J."/>
            <person name="Ryan M.J."/>
            <person name="Barraclough T.G."/>
        </authorList>
    </citation>
    <scope>NUCLEOTIDE SEQUENCE</scope>
    <source>
        <strain evidence="8">IMI 127659i</strain>
    </source>
</reference>
<evidence type="ECO:0000256" key="6">
    <source>
        <dbReference type="SAM" id="SignalP"/>
    </source>
</evidence>
<keyword evidence="2 3" id="KW-0040">ANK repeat</keyword>
<organism evidence="8 9">
    <name type="scientific">Fusarium xylarioides</name>
    <dbReference type="NCBI Taxonomy" id="221167"/>
    <lineage>
        <taxon>Eukaryota</taxon>
        <taxon>Fungi</taxon>
        <taxon>Dikarya</taxon>
        <taxon>Ascomycota</taxon>
        <taxon>Pezizomycotina</taxon>
        <taxon>Sordariomycetes</taxon>
        <taxon>Hypocreomycetidae</taxon>
        <taxon>Hypocreales</taxon>
        <taxon>Nectriaceae</taxon>
        <taxon>Fusarium</taxon>
        <taxon>Fusarium fujikuroi species complex</taxon>
    </lineage>
</organism>
<feature type="compositionally biased region" description="Basic and acidic residues" evidence="4">
    <location>
        <begin position="725"/>
        <end position="762"/>
    </location>
</feature>
<keyword evidence="5" id="KW-1133">Transmembrane helix</keyword>